<accession>R9L616</accession>
<sequence>MERVRSKCGRVAMLAVAVCAAALLMAAAPGVAHAAPKTSGGAQVHTLSENVTYTQYDITGDKKPDKIKVKATYDGYGYRSRIVVYVNGKKAFSKSTYFYGVVAQLITLKNGKPFLFLEAWSDNDDADVRGLFKCSKGKLKQVVDCNNGFGKKIGTHRGGEIKAVTGNKIVVSHRIMSYMAGNISGDFTYKYTKGTLKKTSNTGKLSVGNRKSNTYKALKSMKAYKSTNCKSTKFTIKKGQKVKFLKVYVKGNTVRFQVKTGGKTGWIKVADRYESPLMYRQQESWGATYRPPFKGLFLAG</sequence>
<proteinExistence type="predicted"/>
<dbReference type="RefSeq" id="WP_016309814.1">
    <property type="nucleotide sequence ID" value="NZ_KE159646.1"/>
</dbReference>
<comment type="caution">
    <text evidence="2">The sequence shown here is derived from an EMBL/GenBank/DDBJ whole genome shotgun (WGS) entry which is preliminary data.</text>
</comment>
<gene>
    <name evidence="2" type="ORF">C811_01616</name>
</gene>
<reference evidence="2 3" key="1">
    <citation type="submission" date="2013-04" db="EMBL/GenBank/DDBJ databases">
        <title>The Genome Sequence of Enterorhabdus caecimuris B7.</title>
        <authorList>
            <consortium name="The Broad Institute Genomics Platform"/>
            <consortium name="The Broad Institute Genome Sequencing Center for Infectious Disease"/>
            <person name="Earl A."/>
            <person name="Xavier R."/>
            <person name="Elson C."/>
            <person name="Duck W."/>
            <person name="Walker B."/>
            <person name="Young S."/>
            <person name="Zeng Q."/>
            <person name="Gargeya S."/>
            <person name="Fitzgerald M."/>
            <person name="Haas B."/>
            <person name="Abouelleil A."/>
            <person name="Allen A.W."/>
            <person name="Alvarado L."/>
            <person name="Arachchi H.M."/>
            <person name="Berlin A.M."/>
            <person name="Chapman S.B."/>
            <person name="Gainer-Dewar J."/>
            <person name="Goldberg J."/>
            <person name="Griggs A."/>
            <person name="Gujja S."/>
            <person name="Hansen M."/>
            <person name="Howarth C."/>
            <person name="Imamovic A."/>
            <person name="Ireland A."/>
            <person name="Larimer J."/>
            <person name="McCowan C."/>
            <person name="Murphy C."/>
            <person name="Pearson M."/>
            <person name="Poon T.W."/>
            <person name="Priest M."/>
            <person name="Roberts A."/>
            <person name="Saif S."/>
            <person name="Shea T."/>
            <person name="Sisk P."/>
            <person name="Sykes S."/>
            <person name="Wortman J."/>
            <person name="Nusbaum C."/>
            <person name="Birren B."/>
        </authorList>
    </citation>
    <scope>NUCLEOTIDE SEQUENCE [LARGE SCALE GENOMIC DNA]</scope>
    <source>
        <strain evidence="2 3">B7</strain>
    </source>
</reference>
<dbReference type="AlphaFoldDB" id="R9L616"/>
<dbReference type="STRING" id="1235794.C811_01616"/>
<feature type="signal peptide" evidence="1">
    <location>
        <begin position="1"/>
        <end position="34"/>
    </location>
</feature>
<keyword evidence="3" id="KW-1185">Reference proteome</keyword>
<protein>
    <submittedName>
        <fullName evidence="2">YD repeat (Two copies)</fullName>
    </submittedName>
</protein>
<dbReference type="eggNOG" id="ENOG50344H7">
    <property type="taxonomic scope" value="Bacteria"/>
</dbReference>
<dbReference type="EMBL" id="ASSY01000008">
    <property type="protein sequence ID" value="EOS51197.1"/>
    <property type="molecule type" value="Genomic_DNA"/>
</dbReference>
<evidence type="ECO:0000256" key="1">
    <source>
        <dbReference type="SAM" id="SignalP"/>
    </source>
</evidence>
<evidence type="ECO:0000313" key="3">
    <source>
        <dbReference type="Proteomes" id="UP000014204"/>
    </source>
</evidence>
<dbReference type="HOGENOM" id="CLU_926651_0_0_11"/>
<evidence type="ECO:0000313" key="2">
    <source>
        <dbReference type="EMBL" id="EOS51197.1"/>
    </source>
</evidence>
<organism evidence="2 3">
    <name type="scientific">Adlercreutzia caecimuris B7</name>
    <dbReference type="NCBI Taxonomy" id="1235794"/>
    <lineage>
        <taxon>Bacteria</taxon>
        <taxon>Bacillati</taxon>
        <taxon>Actinomycetota</taxon>
        <taxon>Coriobacteriia</taxon>
        <taxon>Eggerthellales</taxon>
        <taxon>Eggerthellaceae</taxon>
        <taxon>Adlercreutzia</taxon>
    </lineage>
</organism>
<dbReference type="GeneID" id="82191073"/>
<feature type="chain" id="PRO_5004476388" evidence="1">
    <location>
        <begin position="35"/>
        <end position="300"/>
    </location>
</feature>
<dbReference type="Proteomes" id="UP000014204">
    <property type="component" value="Unassembled WGS sequence"/>
</dbReference>
<dbReference type="OrthoDB" id="2049649at2"/>
<keyword evidence="1" id="KW-0732">Signal</keyword>
<name>R9L616_9ACTN</name>
<dbReference type="PATRIC" id="fig|1235794.3.peg.1598"/>